<proteinExistence type="predicted"/>
<dbReference type="InterPro" id="IPR003439">
    <property type="entry name" value="ABC_transporter-like_ATP-bd"/>
</dbReference>
<dbReference type="GO" id="GO:0005886">
    <property type="term" value="C:plasma membrane"/>
    <property type="evidence" value="ECO:0007669"/>
    <property type="project" value="UniProtKB-SubCell"/>
</dbReference>
<keyword evidence="6" id="KW-0645">Protease</keyword>
<dbReference type="NCBIfam" id="TIGR03796">
    <property type="entry name" value="NHLM_micro_ABC1"/>
    <property type="match status" value="1"/>
</dbReference>
<keyword evidence="8" id="KW-0653">Protein transport</keyword>
<dbReference type="PROSITE" id="PS00211">
    <property type="entry name" value="ABC_TRANSPORTER_1"/>
    <property type="match status" value="1"/>
</dbReference>
<dbReference type="Pfam" id="PF00664">
    <property type="entry name" value="ABC_membrane"/>
    <property type="match status" value="1"/>
</dbReference>
<dbReference type="InterPro" id="IPR005074">
    <property type="entry name" value="Peptidase_C39"/>
</dbReference>
<keyword evidence="6" id="KW-0788">Thiol protease</keyword>
<dbReference type="AlphaFoldDB" id="A0AA48L1P3"/>
<evidence type="ECO:0000256" key="3">
    <source>
        <dbReference type="ARBA" id="ARBA00022475"/>
    </source>
</evidence>
<keyword evidence="9 12" id="KW-1133">Transmembrane helix</keyword>
<dbReference type="GO" id="GO:0006508">
    <property type="term" value="P:proteolysis"/>
    <property type="evidence" value="ECO:0007669"/>
    <property type="project" value="InterPro"/>
</dbReference>
<dbReference type="PANTHER" id="PTHR24221:SF654">
    <property type="entry name" value="ATP-BINDING CASSETTE SUB-FAMILY B MEMBER 6"/>
    <property type="match status" value="1"/>
</dbReference>
<dbReference type="Pfam" id="PF03412">
    <property type="entry name" value="Peptidase_C39"/>
    <property type="match status" value="1"/>
</dbReference>
<sequence length="717" mass="80679">MKKAIKVPVIMQMEALECGAACLCMIAAYYKKWIPLTKVRDDCGVSRDGSVAKNIVEAGRNYDFESAGYRLEPSDLKSIQWPVILHWDFNHFVVFCGFDNKMQKVYINDPGRGRVTVSIQEFDKSFTGIVLSFVPSKNFKPEGKPKSVVAFAKKSLKGATFPFLIAIVISIILEIISMATPIFDKVFYDDILSGKRSDWLMSFLGIMLIILLIQTLVGIIKSIYWTKIEGKFAVTSSAEFMWHVLRLPLDFFSQRYIGDIASRQESTAQVALTAIQKIAPVFIDSISLVFYLFIMINYSWQLTIIGISAIIIDIFITKYTSEKVLNFQRASVPNAGKLASITYSGIENVETIKSTGAESGYFERWAGYYARQSNASVALAKFNAYFGTLPRLVNDLSDTVMMVAGTYLIMHGNITLGIFTAFGRFLKLFLNPVSTFMDIYQSFISMRCDMERIDDVLEYPTDVKNVTASKDDKTDRKLLGKLEIKNLTFGYSKLAKPLLEDFSLNLDPGSWVALVGGSGSGKSTIAKLIMNLYKPWKGEILFDGLKRSKIDDYRFHASIAMVDQERIIFDDTIKNNIKIWDESIEDFAITIAARDAGIHDDILSRKDGYNHKMREGGKDFSGGQCQRMEIARALSQEPTLIVLDEATSALDSKTEQKIMQNIKDLRCSCLVVAHRLSTIRDCNEIIVLNGGKVVQRGTHDELMKAENNHYNKLITTE</sequence>
<dbReference type="GO" id="GO:0016887">
    <property type="term" value="F:ATP hydrolysis activity"/>
    <property type="evidence" value="ECO:0007669"/>
    <property type="project" value="InterPro"/>
</dbReference>
<feature type="domain" description="Peptidase C39" evidence="15">
    <location>
        <begin position="12"/>
        <end position="133"/>
    </location>
</feature>
<keyword evidence="2" id="KW-0813">Transport</keyword>
<evidence type="ECO:0000256" key="1">
    <source>
        <dbReference type="ARBA" id="ARBA00004651"/>
    </source>
</evidence>
<evidence type="ECO:0000256" key="6">
    <source>
        <dbReference type="ARBA" id="ARBA00022807"/>
    </source>
</evidence>
<evidence type="ECO:0000256" key="9">
    <source>
        <dbReference type="ARBA" id="ARBA00022989"/>
    </source>
</evidence>
<evidence type="ECO:0000256" key="4">
    <source>
        <dbReference type="ARBA" id="ARBA00022692"/>
    </source>
</evidence>
<keyword evidence="11" id="KW-0080">Bacteriocin transport</keyword>
<dbReference type="PROSITE" id="PS50990">
    <property type="entry name" value="PEPTIDASE_C39"/>
    <property type="match status" value="1"/>
</dbReference>
<dbReference type="InterPro" id="IPR039421">
    <property type="entry name" value="Type_1_exporter"/>
</dbReference>
<evidence type="ECO:0000259" key="15">
    <source>
        <dbReference type="PROSITE" id="PS50990"/>
    </source>
</evidence>
<keyword evidence="10 12" id="KW-0472">Membrane</keyword>
<dbReference type="SMART" id="SM00382">
    <property type="entry name" value="AAA"/>
    <property type="match status" value="1"/>
</dbReference>
<feature type="domain" description="ABC transmembrane type-1" evidence="14">
    <location>
        <begin position="164"/>
        <end position="445"/>
    </location>
</feature>
<dbReference type="InterPro" id="IPR027417">
    <property type="entry name" value="P-loop_NTPase"/>
</dbReference>
<dbReference type="GO" id="GO:0140359">
    <property type="term" value="F:ABC-type transporter activity"/>
    <property type="evidence" value="ECO:0007669"/>
    <property type="project" value="InterPro"/>
</dbReference>
<dbReference type="Pfam" id="PF00005">
    <property type="entry name" value="ABC_tran"/>
    <property type="match status" value="1"/>
</dbReference>
<evidence type="ECO:0000256" key="5">
    <source>
        <dbReference type="ARBA" id="ARBA00022741"/>
    </source>
</evidence>
<dbReference type="KEGG" id="ptrh:RsTaC01_1105"/>
<dbReference type="GO" id="GO:0034040">
    <property type="term" value="F:ATPase-coupled lipid transmembrane transporter activity"/>
    <property type="evidence" value="ECO:0007669"/>
    <property type="project" value="TreeGrafter"/>
</dbReference>
<dbReference type="GO" id="GO:0005524">
    <property type="term" value="F:ATP binding"/>
    <property type="evidence" value="ECO:0007669"/>
    <property type="project" value="UniProtKB-KW"/>
</dbReference>
<feature type="transmembrane region" description="Helical" evidence="12">
    <location>
        <begin position="300"/>
        <end position="319"/>
    </location>
</feature>
<dbReference type="Gene3D" id="3.40.50.300">
    <property type="entry name" value="P-loop containing nucleotide triphosphate hydrolases"/>
    <property type="match status" value="1"/>
</dbReference>
<feature type="domain" description="ABC transporter" evidence="13">
    <location>
        <begin position="482"/>
        <end position="715"/>
    </location>
</feature>
<dbReference type="InterPro" id="IPR017871">
    <property type="entry name" value="ABC_transporter-like_CS"/>
</dbReference>
<evidence type="ECO:0000256" key="10">
    <source>
        <dbReference type="ARBA" id="ARBA00023136"/>
    </source>
</evidence>
<dbReference type="InterPro" id="IPR036640">
    <property type="entry name" value="ABC1_TM_sf"/>
</dbReference>
<keyword evidence="7" id="KW-0067">ATP-binding</keyword>
<dbReference type="SUPFAM" id="SSF90123">
    <property type="entry name" value="ABC transporter transmembrane region"/>
    <property type="match status" value="1"/>
</dbReference>
<name>A0AA48L1P3_9FIRM</name>
<dbReference type="EMBL" id="AP027925">
    <property type="protein sequence ID" value="BED93135.1"/>
    <property type="molecule type" value="Genomic_DNA"/>
</dbReference>
<dbReference type="Proteomes" id="UP001335720">
    <property type="component" value="Chromosome"/>
</dbReference>
<accession>A0AA48L1P3</accession>
<dbReference type="PROSITE" id="PS50893">
    <property type="entry name" value="ABC_TRANSPORTER_2"/>
    <property type="match status" value="1"/>
</dbReference>
<dbReference type="PANTHER" id="PTHR24221">
    <property type="entry name" value="ATP-BINDING CASSETTE SUB-FAMILY B"/>
    <property type="match status" value="1"/>
</dbReference>
<dbReference type="Gene3D" id="3.90.70.10">
    <property type="entry name" value="Cysteine proteinases"/>
    <property type="match status" value="1"/>
</dbReference>
<keyword evidence="4 12" id="KW-0812">Transmembrane</keyword>
<reference evidence="16" key="1">
    <citation type="journal article" date="2023" name="ISME J.">
        <title>Emergence of putative energy parasites within Clostridia revealed by genome analysis of a novel endosymbiotic clade.</title>
        <authorList>
            <person name="Takahashi K."/>
            <person name="Kuwahara H."/>
            <person name="Horikawa Y."/>
            <person name="Izawa K."/>
            <person name="Kato D."/>
            <person name="Inagaki T."/>
            <person name="Yuki M."/>
            <person name="Ohkuma M."/>
            <person name="Hongoh Y."/>
        </authorList>
    </citation>
    <scope>NUCLEOTIDE SEQUENCE</scope>
    <source>
        <strain evidence="16">RsTa-C01</strain>
    </source>
</reference>
<feature type="transmembrane region" description="Helical" evidence="12">
    <location>
        <begin position="161"/>
        <end position="179"/>
    </location>
</feature>
<protein>
    <submittedName>
        <fullName evidence="16">NHLP family bacteriocin export ABC transporter peptidase/permease/ATPase subunit</fullName>
    </submittedName>
</protein>
<evidence type="ECO:0000256" key="8">
    <source>
        <dbReference type="ARBA" id="ARBA00022927"/>
    </source>
</evidence>
<dbReference type="PROSITE" id="PS50929">
    <property type="entry name" value="ABC_TM1F"/>
    <property type="match status" value="1"/>
</dbReference>
<evidence type="ECO:0000256" key="12">
    <source>
        <dbReference type="SAM" id="Phobius"/>
    </source>
</evidence>
<dbReference type="GO" id="GO:0008234">
    <property type="term" value="F:cysteine-type peptidase activity"/>
    <property type="evidence" value="ECO:0007669"/>
    <property type="project" value="UniProtKB-KW"/>
</dbReference>
<dbReference type="GO" id="GO:0043213">
    <property type="term" value="P:bacteriocin transport"/>
    <property type="evidence" value="ECO:0007669"/>
    <property type="project" value="UniProtKB-KW"/>
</dbReference>
<keyword evidence="6" id="KW-0378">Hydrolase</keyword>
<keyword evidence="3" id="KW-1003">Cell membrane</keyword>
<dbReference type="SUPFAM" id="SSF52540">
    <property type="entry name" value="P-loop containing nucleoside triphosphate hydrolases"/>
    <property type="match status" value="1"/>
</dbReference>
<evidence type="ECO:0000256" key="11">
    <source>
        <dbReference type="ARBA" id="ARBA00043264"/>
    </source>
</evidence>
<evidence type="ECO:0000259" key="14">
    <source>
        <dbReference type="PROSITE" id="PS50929"/>
    </source>
</evidence>
<comment type="subcellular location">
    <subcellularLocation>
        <location evidence="1">Cell membrane</location>
        <topology evidence="1">Multi-pass membrane protein</topology>
    </subcellularLocation>
</comment>
<gene>
    <name evidence="16" type="ORF">RsTaC01_1105</name>
</gene>
<dbReference type="InterPro" id="IPR011527">
    <property type="entry name" value="ABC1_TM_dom"/>
</dbReference>
<keyword evidence="5" id="KW-0547">Nucleotide-binding</keyword>
<evidence type="ECO:0000313" key="16">
    <source>
        <dbReference type="EMBL" id="BED93135.1"/>
    </source>
</evidence>
<dbReference type="InterPro" id="IPR022514">
    <property type="entry name" value="NHPM_micro_ABC1"/>
</dbReference>
<evidence type="ECO:0000256" key="7">
    <source>
        <dbReference type="ARBA" id="ARBA00022840"/>
    </source>
</evidence>
<dbReference type="Gene3D" id="1.20.1560.10">
    <property type="entry name" value="ABC transporter type 1, transmembrane domain"/>
    <property type="match status" value="1"/>
</dbReference>
<feature type="transmembrane region" description="Helical" evidence="12">
    <location>
        <begin position="199"/>
        <end position="220"/>
    </location>
</feature>
<dbReference type="GO" id="GO:0015031">
    <property type="term" value="P:protein transport"/>
    <property type="evidence" value="ECO:0007669"/>
    <property type="project" value="UniProtKB-KW"/>
</dbReference>
<organism evidence="16">
    <name type="scientific">Candidatus Paraimprobicoccus trichonymphae</name>
    <dbReference type="NCBI Taxonomy" id="3033793"/>
    <lineage>
        <taxon>Bacteria</taxon>
        <taxon>Bacillati</taxon>
        <taxon>Bacillota</taxon>
        <taxon>Clostridia</taxon>
        <taxon>Candidatus Paraimprobicoccus</taxon>
    </lineage>
</organism>
<evidence type="ECO:0000259" key="13">
    <source>
        <dbReference type="PROSITE" id="PS50893"/>
    </source>
</evidence>
<dbReference type="InterPro" id="IPR003593">
    <property type="entry name" value="AAA+_ATPase"/>
</dbReference>
<evidence type="ECO:0000256" key="2">
    <source>
        <dbReference type="ARBA" id="ARBA00022448"/>
    </source>
</evidence>
<dbReference type="FunFam" id="3.40.50.300:FF:000299">
    <property type="entry name" value="ABC transporter ATP-binding protein/permease"/>
    <property type="match status" value="1"/>
</dbReference>
<feature type="transmembrane region" description="Helical" evidence="12">
    <location>
        <begin position="270"/>
        <end position="294"/>
    </location>
</feature>